<name>A0A1Z5S697_SORBI</name>
<dbReference type="Gramene" id="OQU91450">
    <property type="protein sequence ID" value="OQU91450"/>
    <property type="gene ID" value="SORBI_3001G182850"/>
</dbReference>
<dbReference type="Proteomes" id="UP000000768">
    <property type="component" value="Chromosome 1"/>
</dbReference>
<reference evidence="1 2" key="1">
    <citation type="journal article" date="2009" name="Nature">
        <title>The Sorghum bicolor genome and the diversification of grasses.</title>
        <authorList>
            <person name="Paterson A.H."/>
            <person name="Bowers J.E."/>
            <person name="Bruggmann R."/>
            <person name="Dubchak I."/>
            <person name="Grimwood J."/>
            <person name="Gundlach H."/>
            <person name="Haberer G."/>
            <person name="Hellsten U."/>
            <person name="Mitros T."/>
            <person name="Poliakov A."/>
            <person name="Schmutz J."/>
            <person name="Spannagl M."/>
            <person name="Tang H."/>
            <person name="Wang X."/>
            <person name="Wicker T."/>
            <person name="Bharti A.K."/>
            <person name="Chapman J."/>
            <person name="Feltus F.A."/>
            <person name="Gowik U."/>
            <person name="Grigoriev I.V."/>
            <person name="Lyons E."/>
            <person name="Maher C.A."/>
            <person name="Martis M."/>
            <person name="Narechania A."/>
            <person name="Otillar R.P."/>
            <person name="Penning B.W."/>
            <person name="Salamov A.A."/>
            <person name="Wang Y."/>
            <person name="Zhang L."/>
            <person name="Carpita N.C."/>
            <person name="Freeling M."/>
            <person name="Gingle A.R."/>
            <person name="Hash C.T."/>
            <person name="Keller B."/>
            <person name="Klein P."/>
            <person name="Kresovich S."/>
            <person name="McCann M.C."/>
            <person name="Ming R."/>
            <person name="Peterson D.G."/>
            <person name="Mehboob-ur-Rahman"/>
            <person name="Ware D."/>
            <person name="Westhoff P."/>
            <person name="Mayer K.F."/>
            <person name="Messing J."/>
            <person name="Rokhsar D.S."/>
        </authorList>
    </citation>
    <scope>NUCLEOTIDE SEQUENCE [LARGE SCALE GENOMIC DNA]</scope>
    <source>
        <strain evidence="2">cv. BTx623</strain>
    </source>
</reference>
<protein>
    <submittedName>
        <fullName evidence="1">Uncharacterized protein</fullName>
    </submittedName>
</protein>
<evidence type="ECO:0000313" key="1">
    <source>
        <dbReference type="EMBL" id="OQU91450.1"/>
    </source>
</evidence>
<organism evidence="1 2">
    <name type="scientific">Sorghum bicolor</name>
    <name type="common">Sorghum</name>
    <name type="synonym">Sorghum vulgare</name>
    <dbReference type="NCBI Taxonomy" id="4558"/>
    <lineage>
        <taxon>Eukaryota</taxon>
        <taxon>Viridiplantae</taxon>
        <taxon>Streptophyta</taxon>
        <taxon>Embryophyta</taxon>
        <taxon>Tracheophyta</taxon>
        <taxon>Spermatophyta</taxon>
        <taxon>Magnoliopsida</taxon>
        <taxon>Liliopsida</taxon>
        <taxon>Poales</taxon>
        <taxon>Poaceae</taxon>
        <taxon>PACMAD clade</taxon>
        <taxon>Panicoideae</taxon>
        <taxon>Andropogonodae</taxon>
        <taxon>Andropogoneae</taxon>
        <taxon>Sorghinae</taxon>
        <taxon>Sorghum</taxon>
    </lineage>
</organism>
<dbReference type="EMBL" id="CM000760">
    <property type="protein sequence ID" value="OQU91450.1"/>
    <property type="molecule type" value="Genomic_DNA"/>
</dbReference>
<sequence length="74" mass="8301">MMFRASSFFSCHLSHVMSRILRSTAPGGQTRQKKRCCSLACSMGPHHNDKDDYAVLCRCHYQLAVTAFCCLGLD</sequence>
<proteinExistence type="predicted"/>
<dbReference type="InParanoid" id="A0A1Z5S697"/>
<evidence type="ECO:0000313" key="2">
    <source>
        <dbReference type="Proteomes" id="UP000000768"/>
    </source>
</evidence>
<reference evidence="2" key="2">
    <citation type="journal article" date="2018" name="Plant J.">
        <title>The Sorghum bicolor reference genome: improved assembly, gene annotations, a transcriptome atlas, and signatures of genome organization.</title>
        <authorList>
            <person name="McCormick R.F."/>
            <person name="Truong S.K."/>
            <person name="Sreedasyam A."/>
            <person name="Jenkins J."/>
            <person name="Shu S."/>
            <person name="Sims D."/>
            <person name="Kennedy M."/>
            <person name="Amirebrahimi M."/>
            <person name="Weers B.D."/>
            <person name="McKinley B."/>
            <person name="Mattison A."/>
            <person name="Morishige D.T."/>
            <person name="Grimwood J."/>
            <person name="Schmutz J."/>
            <person name="Mullet J.E."/>
        </authorList>
    </citation>
    <scope>NUCLEOTIDE SEQUENCE [LARGE SCALE GENOMIC DNA]</scope>
    <source>
        <strain evidence="2">cv. BTx623</strain>
    </source>
</reference>
<dbReference type="AlphaFoldDB" id="A0A1Z5S697"/>
<gene>
    <name evidence="1" type="ORF">SORBI_3001G182850</name>
</gene>
<keyword evidence="2" id="KW-1185">Reference proteome</keyword>
<accession>A0A1Z5S697</accession>